<accession>A0A2I1K228</accession>
<dbReference type="RefSeq" id="WP_101954079.1">
    <property type="nucleotide sequence ID" value="NZ_PKHE01000006.1"/>
</dbReference>
<dbReference type="Pfam" id="PF07963">
    <property type="entry name" value="N_methyl"/>
    <property type="match status" value="1"/>
</dbReference>
<dbReference type="NCBIfam" id="NF040982">
    <property type="entry name" value="ComGD"/>
    <property type="match status" value="1"/>
</dbReference>
<dbReference type="InterPro" id="IPR012902">
    <property type="entry name" value="N_methyl_site"/>
</dbReference>
<dbReference type="EMBL" id="PKHE01000006">
    <property type="protein sequence ID" value="PKY89582.1"/>
    <property type="molecule type" value="Genomic_DNA"/>
</dbReference>
<name>A0A2I1K228_9LACT</name>
<dbReference type="PIRSF" id="PIRSF021292">
    <property type="entry name" value="Competence_ComGD"/>
    <property type="match status" value="1"/>
</dbReference>
<evidence type="ECO:0000256" key="2">
    <source>
        <dbReference type="ARBA" id="ARBA00023287"/>
    </source>
</evidence>
<evidence type="ECO:0000313" key="5">
    <source>
        <dbReference type="Proteomes" id="UP000234384"/>
    </source>
</evidence>
<sequence length="139" mass="16462">MNRGGYTLVESLLVLAILSLLLILWPRSDQSVANQIEERLFFSTLSSSIQYCQQLALTSQYQTKVRFDAQEQQILFYLYGNYCYEILTLPEDLFLLNQLQIQFNQYGHVSYFGTVRFQNNQNRRYNLFFQLGNGQFEIR</sequence>
<proteinExistence type="predicted"/>
<protein>
    <recommendedName>
        <fullName evidence="6">Prepilin-type N-terminal cleavage/methylation domain-containing protein</fullName>
    </recommendedName>
</protein>
<keyword evidence="3" id="KW-0472">Membrane</keyword>
<dbReference type="GO" id="GO:0009986">
    <property type="term" value="C:cell surface"/>
    <property type="evidence" value="ECO:0007669"/>
    <property type="project" value="UniProtKB-SubCell"/>
</dbReference>
<dbReference type="Proteomes" id="UP000234384">
    <property type="component" value="Unassembled WGS sequence"/>
</dbReference>
<dbReference type="NCBIfam" id="TIGR02532">
    <property type="entry name" value="IV_pilin_GFxxxE"/>
    <property type="match status" value="1"/>
</dbReference>
<keyword evidence="3" id="KW-1133">Transmembrane helix</keyword>
<organism evidence="4 5">
    <name type="scientific">Falseniella ignava</name>
    <dbReference type="NCBI Taxonomy" id="137730"/>
    <lineage>
        <taxon>Bacteria</taxon>
        <taxon>Bacillati</taxon>
        <taxon>Bacillota</taxon>
        <taxon>Bacilli</taxon>
        <taxon>Lactobacillales</taxon>
        <taxon>Aerococcaceae</taxon>
        <taxon>Falseniella</taxon>
    </lineage>
</organism>
<evidence type="ECO:0000313" key="4">
    <source>
        <dbReference type="EMBL" id="PKY89582.1"/>
    </source>
</evidence>
<dbReference type="GO" id="GO:0030420">
    <property type="term" value="P:establishment of competence for transformation"/>
    <property type="evidence" value="ECO:0007669"/>
    <property type="project" value="UniProtKB-KW"/>
</dbReference>
<evidence type="ECO:0000256" key="3">
    <source>
        <dbReference type="SAM" id="Phobius"/>
    </source>
</evidence>
<comment type="caution">
    <text evidence="4">The sequence shown here is derived from an EMBL/GenBank/DDBJ whole genome shotgun (WGS) entry which is preliminary data.</text>
</comment>
<dbReference type="InterPro" id="IPR016785">
    <property type="entry name" value="ComGD"/>
</dbReference>
<evidence type="ECO:0008006" key="6">
    <source>
        <dbReference type="Google" id="ProtNLM"/>
    </source>
</evidence>
<dbReference type="PROSITE" id="PS00409">
    <property type="entry name" value="PROKAR_NTER_METHYL"/>
    <property type="match status" value="1"/>
</dbReference>
<keyword evidence="3" id="KW-0812">Transmembrane</keyword>
<reference evidence="4 5" key="1">
    <citation type="submission" date="2017-12" db="EMBL/GenBank/DDBJ databases">
        <title>Phylogenetic diversity of female urinary microbiome.</title>
        <authorList>
            <person name="Thomas-White K."/>
            <person name="Wolfe A.J."/>
        </authorList>
    </citation>
    <scope>NUCLEOTIDE SEQUENCE [LARGE SCALE GENOMIC DNA]</scope>
    <source>
        <strain evidence="4 5">UMB0898</strain>
    </source>
</reference>
<comment type="subcellular location">
    <subcellularLocation>
        <location evidence="1">Cell surface</location>
    </subcellularLocation>
</comment>
<feature type="transmembrane region" description="Helical" evidence="3">
    <location>
        <begin position="6"/>
        <end position="25"/>
    </location>
</feature>
<dbReference type="AlphaFoldDB" id="A0A2I1K228"/>
<keyword evidence="2" id="KW-0178">Competence</keyword>
<evidence type="ECO:0000256" key="1">
    <source>
        <dbReference type="ARBA" id="ARBA00004241"/>
    </source>
</evidence>
<gene>
    <name evidence="4" type="ORF">CYJ57_03405</name>
</gene>